<dbReference type="KEGG" id="gms:SOIL9_19210"/>
<organism evidence="1 2">
    <name type="scientific">Gemmata massiliana</name>
    <dbReference type="NCBI Taxonomy" id="1210884"/>
    <lineage>
        <taxon>Bacteria</taxon>
        <taxon>Pseudomonadati</taxon>
        <taxon>Planctomycetota</taxon>
        <taxon>Planctomycetia</taxon>
        <taxon>Gemmatales</taxon>
        <taxon>Gemmataceae</taxon>
        <taxon>Gemmata</taxon>
    </lineage>
</organism>
<dbReference type="NCBIfam" id="TIGR04113">
    <property type="entry name" value="cas_csx17"/>
    <property type="match status" value="1"/>
</dbReference>
<keyword evidence="2" id="KW-1185">Reference proteome</keyword>
<evidence type="ECO:0000313" key="1">
    <source>
        <dbReference type="EMBL" id="VTR95793.1"/>
    </source>
</evidence>
<reference evidence="1 2" key="1">
    <citation type="submission" date="2019-05" db="EMBL/GenBank/DDBJ databases">
        <authorList>
            <consortium name="Science for Life Laboratories"/>
        </authorList>
    </citation>
    <scope>NUCLEOTIDE SEQUENCE [LARGE SCALE GENOMIC DNA]</scope>
    <source>
        <strain evidence="1">Soil9</strain>
    </source>
</reference>
<accession>A0A6P2D3X5</accession>
<dbReference type="AlphaFoldDB" id="A0A6P2D3X5"/>
<name>A0A6P2D3X5_9BACT</name>
<dbReference type="Proteomes" id="UP000464178">
    <property type="component" value="Chromosome"/>
</dbReference>
<proteinExistence type="predicted"/>
<dbReference type="InterPro" id="IPR026483">
    <property type="entry name" value="Cas_Csx17"/>
</dbReference>
<sequence length="371" mass="40907">MPLWKQPAALPDVAAMYGESRAQLDRQTANRPVDMARAISRLGVARGIKAFVRYGYLERNGQSTLAVLLGLVRVRHHPRAYLIGDLAGWLDRLQRRSRDKHAPARFGHAECRLADAVFAALTRDDTPGRWQAILLAVVDIESLQATGTAIESGPILSLRPKWVAAVDDSSAEVRLALALGSAAAGYTREGRPIDPVHSHWLPLERGARRFKTADKRLVNDPRVVATGRDPIRDLGALVERRLIEAGTKGQRRSRLVAAPGCSARLDDLARLLSGTLDLDKLLGLARTFVAIKWDQWSRDHGPRIAPTTDVPEEIWLIVRPACLPWPLTRDKDIPADSRIVRLLSGAEGSRAIEIARTRLRSVGIRLSLQTG</sequence>
<protein>
    <submittedName>
        <fullName evidence="1">Uncharacterized protein</fullName>
    </submittedName>
</protein>
<gene>
    <name evidence="1" type="ORF">SOIL9_19210</name>
</gene>
<evidence type="ECO:0000313" key="2">
    <source>
        <dbReference type="Proteomes" id="UP000464178"/>
    </source>
</evidence>
<dbReference type="EMBL" id="LR593886">
    <property type="protein sequence ID" value="VTR95793.1"/>
    <property type="molecule type" value="Genomic_DNA"/>
</dbReference>